<dbReference type="AlphaFoldDB" id="A0A2K3KC27"/>
<dbReference type="EMBL" id="ASHM01091535">
    <property type="protein sequence ID" value="PNX63846.1"/>
    <property type="molecule type" value="Genomic_DNA"/>
</dbReference>
<evidence type="ECO:0000313" key="3">
    <source>
        <dbReference type="Proteomes" id="UP000236291"/>
    </source>
</evidence>
<reference evidence="2 3" key="1">
    <citation type="journal article" date="2014" name="Am. J. Bot.">
        <title>Genome assembly and annotation for red clover (Trifolium pratense; Fabaceae).</title>
        <authorList>
            <person name="Istvanek J."/>
            <person name="Jaros M."/>
            <person name="Krenek A."/>
            <person name="Repkova J."/>
        </authorList>
    </citation>
    <scope>NUCLEOTIDE SEQUENCE [LARGE SCALE GENOMIC DNA]</scope>
    <source>
        <strain evidence="3">cv. Tatra</strain>
        <tissue evidence="2">Young leaves</tissue>
    </source>
</reference>
<protein>
    <submittedName>
        <fullName evidence="2">Uncharacterized protein</fullName>
    </submittedName>
</protein>
<gene>
    <name evidence="2" type="ORF">L195_g053717</name>
</gene>
<organism evidence="2 3">
    <name type="scientific">Trifolium pratense</name>
    <name type="common">Red clover</name>
    <dbReference type="NCBI Taxonomy" id="57577"/>
    <lineage>
        <taxon>Eukaryota</taxon>
        <taxon>Viridiplantae</taxon>
        <taxon>Streptophyta</taxon>
        <taxon>Embryophyta</taxon>
        <taxon>Tracheophyta</taxon>
        <taxon>Spermatophyta</taxon>
        <taxon>Magnoliopsida</taxon>
        <taxon>eudicotyledons</taxon>
        <taxon>Gunneridae</taxon>
        <taxon>Pentapetalae</taxon>
        <taxon>rosids</taxon>
        <taxon>fabids</taxon>
        <taxon>Fabales</taxon>
        <taxon>Fabaceae</taxon>
        <taxon>Papilionoideae</taxon>
        <taxon>50 kb inversion clade</taxon>
        <taxon>NPAAA clade</taxon>
        <taxon>Hologalegina</taxon>
        <taxon>IRL clade</taxon>
        <taxon>Trifolieae</taxon>
        <taxon>Trifolium</taxon>
    </lineage>
</organism>
<evidence type="ECO:0000256" key="1">
    <source>
        <dbReference type="SAM" id="MobiDB-lite"/>
    </source>
</evidence>
<reference evidence="2 3" key="2">
    <citation type="journal article" date="2017" name="Front. Plant Sci.">
        <title>Gene Classification and Mining of Molecular Markers Useful in Red Clover (Trifolium pratense) Breeding.</title>
        <authorList>
            <person name="Istvanek J."/>
            <person name="Dluhosova J."/>
            <person name="Dluhos P."/>
            <person name="Patkova L."/>
            <person name="Nedelnik J."/>
            <person name="Repkova J."/>
        </authorList>
    </citation>
    <scope>NUCLEOTIDE SEQUENCE [LARGE SCALE GENOMIC DNA]</scope>
    <source>
        <strain evidence="3">cv. Tatra</strain>
        <tissue evidence="2">Young leaves</tissue>
    </source>
</reference>
<proteinExistence type="predicted"/>
<name>A0A2K3KC27_TRIPR</name>
<comment type="caution">
    <text evidence="2">The sequence shown here is derived from an EMBL/GenBank/DDBJ whole genome shotgun (WGS) entry which is preliminary data.</text>
</comment>
<accession>A0A2K3KC27</accession>
<sequence>MSRRERQRYESPDSYTPPSSPGSDIEEGNDINPLRMEPPKEAWADIEVRNATSKYFDFNSALACITNLSHPATRKLFDIRPCYEGDVVCDSPSKGECVCFTYVYYCTFLKLGVCLPFTDFQ</sequence>
<feature type="region of interest" description="Disordered" evidence="1">
    <location>
        <begin position="1"/>
        <end position="36"/>
    </location>
</feature>
<dbReference type="Proteomes" id="UP000236291">
    <property type="component" value="Unassembled WGS sequence"/>
</dbReference>
<evidence type="ECO:0000313" key="2">
    <source>
        <dbReference type="EMBL" id="PNX63846.1"/>
    </source>
</evidence>
<feature type="non-terminal residue" evidence="2">
    <location>
        <position position="121"/>
    </location>
</feature>